<dbReference type="RefSeq" id="WP_343850932.1">
    <property type="nucleotide sequence ID" value="NZ_BAAAFI010000008.1"/>
</dbReference>
<keyword evidence="2" id="KW-1185">Reference proteome</keyword>
<sequence length="103" mass="12008">MSLIIIPTYFGEVTFPVPEDYPVPPIGGDFYFHFESAIKDPGEWEAVRSMIENDVLTVDRIEVDAVYLREGRRPELVDTAPEEYYLTYLEYWKKNPATKPPDF</sequence>
<name>A0ABN1MZJ7_9BACT</name>
<gene>
    <name evidence="1" type="ORF">GCM10009119_19530</name>
</gene>
<reference evidence="1 2" key="1">
    <citation type="journal article" date="2019" name="Int. J. Syst. Evol. Microbiol.">
        <title>The Global Catalogue of Microorganisms (GCM) 10K type strain sequencing project: providing services to taxonomists for standard genome sequencing and annotation.</title>
        <authorList>
            <consortium name="The Broad Institute Genomics Platform"/>
            <consortium name="The Broad Institute Genome Sequencing Center for Infectious Disease"/>
            <person name="Wu L."/>
            <person name="Ma J."/>
        </authorList>
    </citation>
    <scope>NUCLEOTIDE SEQUENCE [LARGE SCALE GENOMIC DNA]</scope>
    <source>
        <strain evidence="1 2">JCM 16112</strain>
    </source>
</reference>
<comment type="caution">
    <text evidence="1">The sequence shown here is derived from an EMBL/GenBank/DDBJ whole genome shotgun (WGS) entry which is preliminary data.</text>
</comment>
<proteinExistence type="predicted"/>
<organism evidence="1 2">
    <name type="scientific">Algoriphagus jejuensis</name>
    <dbReference type="NCBI Taxonomy" id="419934"/>
    <lineage>
        <taxon>Bacteria</taxon>
        <taxon>Pseudomonadati</taxon>
        <taxon>Bacteroidota</taxon>
        <taxon>Cytophagia</taxon>
        <taxon>Cytophagales</taxon>
        <taxon>Cyclobacteriaceae</taxon>
        <taxon>Algoriphagus</taxon>
    </lineage>
</organism>
<protein>
    <submittedName>
        <fullName evidence="1">Uncharacterized protein</fullName>
    </submittedName>
</protein>
<dbReference type="EMBL" id="BAAAFI010000008">
    <property type="protein sequence ID" value="GAA0878985.1"/>
    <property type="molecule type" value="Genomic_DNA"/>
</dbReference>
<dbReference type="Proteomes" id="UP001500469">
    <property type="component" value="Unassembled WGS sequence"/>
</dbReference>
<accession>A0ABN1MZJ7</accession>
<evidence type="ECO:0000313" key="2">
    <source>
        <dbReference type="Proteomes" id="UP001500469"/>
    </source>
</evidence>
<evidence type="ECO:0000313" key="1">
    <source>
        <dbReference type="EMBL" id="GAA0878985.1"/>
    </source>
</evidence>